<dbReference type="Proteomes" id="UP000270094">
    <property type="component" value="Unassembled WGS sequence"/>
</dbReference>
<protein>
    <submittedName>
        <fullName evidence="2">Uncharacterized protein</fullName>
    </submittedName>
</protein>
<dbReference type="OrthoDB" id="5796896at2759"/>
<sequence>MVLRGKKSTRVASPVPEDPFQPQSSNFVRALDGNPPPTKIELEIAKRVGRSRSPSILPGVQPLPQELISTMVGQLTPGKYYARSVTQYLGPFDNEPTGDDLPSGDSYFIFQKMGTIAETGKFVFRHVKKIDVPTRASSSRPLSPSELPGVRALNDELDESARENLRPGQYYAKSMSHYLGPYSTIPSPDLLPSGESYVILQEMGRMPTGSMILRRVTQIDR</sequence>
<name>A0A3P7K339_STRVU</name>
<reference evidence="2 3" key="1">
    <citation type="submission" date="2018-11" db="EMBL/GenBank/DDBJ databases">
        <authorList>
            <consortium name="Pathogen Informatics"/>
        </authorList>
    </citation>
    <scope>NUCLEOTIDE SEQUENCE [LARGE SCALE GENOMIC DNA]</scope>
</reference>
<accession>A0A3P7K339</accession>
<feature type="region of interest" description="Disordered" evidence="1">
    <location>
        <begin position="1"/>
        <end position="36"/>
    </location>
</feature>
<proteinExistence type="predicted"/>
<gene>
    <name evidence="2" type="ORF">SVUK_LOCUS613</name>
</gene>
<dbReference type="AlphaFoldDB" id="A0A3P7K339"/>
<evidence type="ECO:0000313" key="2">
    <source>
        <dbReference type="EMBL" id="VDM65615.1"/>
    </source>
</evidence>
<dbReference type="EMBL" id="UYYB01001053">
    <property type="protein sequence ID" value="VDM65615.1"/>
    <property type="molecule type" value="Genomic_DNA"/>
</dbReference>
<evidence type="ECO:0000256" key="1">
    <source>
        <dbReference type="SAM" id="MobiDB-lite"/>
    </source>
</evidence>
<keyword evidence="3" id="KW-1185">Reference proteome</keyword>
<organism evidence="2 3">
    <name type="scientific">Strongylus vulgaris</name>
    <name type="common">Blood worm</name>
    <dbReference type="NCBI Taxonomy" id="40348"/>
    <lineage>
        <taxon>Eukaryota</taxon>
        <taxon>Metazoa</taxon>
        <taxon>Ecdysozoa</taxon>
        <taxon>Nematoda</taxon>
        <taxon>Chromadorea</taxon>
        <taxon>Rhabditida</taxon>
        <taxon>Rhabditina</taxon>
        <taxon>Rhabditomorpha</taxon>
        <taxon>Strongyloidea</taxon>
        <taxon>Strongylidae</taxon>
        <taxon>Strongylus</taxon>
    </lineage>
</organism>
<evidence type="ECO:0000313" key="3">
    <source>
        <dbReference type="Proteomes" id="UP000270094"/>
    </source>
</evidence>